<proteinExistence type="inferred from homology"/>
<dbReference type="InterPro" id="IPR022157">
    <property type="entry name" value="Dynactin"/>
</dbReference>
<evidence type="ECO:0000313" key="11">
    <source>
        <dbReference type="EMBL" id="SAM01217.1"/>
    </source>
</evidence>
<dbReference type="STRING" id="4829.A0A168NU73"/>
<dbReference type="SMART" id="SM01052">
    <property type="entry name" value="CAP_GLY"/>
    <property type="match status" value="1"/>
</dbReference>
<feature type="compositionally biased region" description="Low complexity" evidence="9">
    <location>
        <begin position="161"/>
        <end position="180"/>
    </location>
</feature>
<comment type="similarity">
    <text evidence="2">Belongs to the dynactin 150 kDa subunit family.</text>
</comment>
<evidence type="ECO:0000256" key="6">
    <source>
        <dbReference type="ARBA" id="ARBA00023054"/>
    </source>
</evidence>
<dbReference type="PROSITE" id="PS00845">
    <property type="entry name" value="CAP_GLY_1"/>
    <property type="match status" value="1"/>
</dbReference>
<gene>
    <name evidence="11" type="primary">ABSGL_06958.1 scaffold 8715</name>
</gene>
<keyword evidence="6 8" id="KW-0175">Coiled coil</keyword>
<feature type="compositionally biased region" description="Low complexity" evidence="9">
    <location>
        <begin position="144"/>
        <end position="153"/>
    </location>
</feature>
<keyword evidence="4" id="KW-0493">Microtubule</keyword>
<evidence type="ECO:0000313" key="12">
    <source>
        <dbReference type="Proteomes" id="UP000078561"/>
    </source>
</evidence>
<dbReference type="InParanoid" id="A0A168NU73"/>
<evidence type="ECO:0000256" key="4">
    <source>
        <dbReference type="ARBA" id="ARBA00022701"/>
    </source>
</evidence>
<evidence type="ECO:0000256" key="7">
    <source>
        <dbReference type="ARBA" id="ARBA00023212"/>
    </source>
</evidence>
<sequence>MSAIDRQRKQSVYGSTMGLPDSATMDYDYDIGARVLVHGENSGTVRYVGATSFQTGRWIGVELDEPKGKNAGVVQGKRYFDCRTQHGVFVRPTQVKLLPPSPLNSSNSSRRRSIYNNDCSDYSSSSDDLIGDCSSMASLNQQKQLYKASQQQLRTNPTATPSKRLSSQPSSTKSSAPSSTAKKRPTSLTDNATPRASITLSAAQTRRQSISSKQQRPPVTSRTPTVRPLPQQNGNPSLTMEPSSVKTTPASQLQALKMKQLQQLQFGQPQQQQPTSSSSSQQSSDMDYTDDDDIEDEYGYEDEDGEVSEQDAIGDDDEVDDDDDIMDNYTDDDQIETASFTESNHSAELDIDSGIDEQQQDYQQTTTSMVNTQQVYGALSSTKPISKSDQVVPLKDYEELRFKLKILEAKRQEDRERLREHEKIKEEAEQFLTLRNKLQDKIADLQKDVRETKRDLKDALVDKESFENKYMDVLESLEMMALDKEMAEERVESLKLEVMLLTDKIEEISIDLDVVKRGTDQMDRPNESNGYDDSKSSLEVVQLERHNERLKEALIRLRDVTTEKEADLTERIKTLERESFGLNDIKEQCAQYKEKLDIAEYQMDDLKQQLDDALGAEDLVDQLTEKNLDLNEKLEEMRATVDDLEALKELADELEEDHVETEKQLEAEIDHRDMLLREQWERLKSYEETSADYESTIQQFRELVALLQSDLEHLRQKEERKVYEKHNLSSQSQAMMSLNLQLQSTVMKAQAKSIDLELRKLEGAQAADRLSYIQPYLPDAFFKTENEPISCLLLFKRLVFKSDLIIKHLDQNHPISEKIIVDVAESLVTVCEMRQKAGWLGDIAKRFISFIKHCEPNVFVKMNQVYHELLGTERRLNTIVELFRTDDITDTTCLYELQRIIAQLEHLTEAYLGQYGESNNADQFFALTRALDFNADRMTVDFTYIQQLVHKAVHLEGKKCHSDDIKLLRRLDELSEEALTLKADHLHRFKTLYTISSKLCAFCYDITAYVDTKRGSKEAISVKVIQQLVREKADEIFDIPESTLWEAGLNILKSLTSELATTLTRVENDHKKEKIASSISPWIQRASDIKAEVMVNQDLEQKLQQHNDEIIRLIKDVKLKDQSLQEASVKVDLLERRMEFAKKEAEQLSQLEDALEKVHGQEQMYMEAIDNLQAEYDLLEHENMQLKKDAAKKEETRQSLLKKINYDDMHISATDSSGEPLGGYRTVDSRVQTLLAAIRYLRSENAQLKSQDLVKSLNLAQLPEMTITKNSNSNSNAERARRIQSMAGEARTIVKDMRVASACTRLVELYEPTASHSTTKQWQSIKKTPSYQYQAQQSVLYTLKQRTHQLQQTIRAMSHEKDGSHSLAAMAKNLSPSPIRTLAKIKIPLPQIIPAIGSTSNHHHCIQLNCTKEFDRIHSLFIH</sequence>
<dbReference type="SUPFAM" id="SSF74924">
    <property type="entry name" value="Cap-Gly domain"/>
    <property type="match status" value="1"/>
</dbReference>
<reference evidence="11" key="1">
    <citation type="submission" date="2016-04" db="EMBL/GenBank/DDBJ databases">
        <authorList>
            <person name="Evans L.H."/>
            <person name="Alamgir A."/>
            <person name="Owens N."/>
            <person name="Weber N.D."/>
            <person name="Virtaneva K."/>
            <person name="Barbian K."/>
            <person name="Babar A."/>
            <person name="Rosenke K."/>
        </authorList>
    </citation>
    <scope>NUCLEOTIDE SEQUENCE [LARGE SCALE GENOMIC DNA]</scope>
    <source>
        <strain evidence="11">CBS 101.48</strain>
    </source>
</reference>
<evidence type="ECO:0000259" key="10">
    <source>
        <dbReference type="PROSITE" id="PS50245"/>
    </source>
</evidence>
<feature type="compositionally biased region" description="Low complexity" evidence="9">
    <location>
        <begin position="251"/>
        <end position="286"/>
    </location>
</feature>
<dbReference type="Gene3D" id="2.30.30.190">
    <property type="entry name" value="CAP Gly-rich-like domain"/>
    <property type="match status" value="1"/>
</dbReference>
<evidence type="ECO:0000256" key="8">
    <source>
        <dbReference type="SAM" id="Coils"/>
    </source>
</evidence>
<keyword evidence="7" id="KW-0206">Cytoskeleton</keyword>
<evidence type="ECO:0000256" key="5">
    <source>
        <dbReference type="ARBA" id="ARBA00023017"/>
    </source>
</evidence>
<feature type="coiled-coil region" evidence="8">
    <location>
        <begin position="1089"/>
        <end position="1203"/>
    </location>
</feature>
<dbReference type="InterPro" id="IPR000938">
    <property type="entry name" value="CAP-Gly_domain"/>
</dbReference>
<dbReference type="Pfam" id="PF01302">
    <property type="entry name" value="CAP_GLY"/>
    <property type="match status" value="1"/>
</dbReference>
<organism evidence="11">
    <name type="scientific">Absidia glauca</name>
    <name type="common">Pin mould</name>
    <dbReference type="NCBI Taxonomy" id="4829"/>
    <lineage>
        <taxon>Eukaryota</taxon>
        <taxon>Fungi</taxon>
        <taxon>Fungi incertae sedis</taxon>
        <taxon>Mucoromycota</taxon>
        <taxon>Mucoromycotina</taxon>
        <taxon>Mucoromycetes</taxon>
        <taxon>Mucorales</taxon>
        <taxon>Cunninghamellaceae</taxon>
        <taxon>Absidia</taxon>
    </lineage>
</organism>
<feature type="coiled-coil region" evidence="8">
    <location>
        <begin position="540"/>
        <end position="717"/>
    </location>
</feature>
<keyword evidence="5" id="KW-0243">Dynein</keyword>
<feature type="compositionally biased region" description="Polar residues" evidence="9">
    <location>
        <begin position="186"/>
        <end position="215"/>
    </location>
</feature>
<dbReference type="PROSITE" id="PS50245">
    <property type="entry name" value="CAP_GLY_2"/>
    <property type="match status" value="1"/>
</dbReference>
<feature type="domain" description="CAP-Gly" evidence="10">
    <location>
        <begin position="49"/>
        <end position="91"/>
    </location>
</feature>
<protein>
    <recommendedName>
        <fullName evidence="10">CAP-Gly domain-containing protein</fullName>
    </recommendedName>
</protein>
<dbReference type="OMA" id="LIMECEQ"/>
<feature type="coiled-coil region" evidence="8">
    <location>
        <begin position="397"/>
        <end position="511"/>
    </location>
</feature>
<evidence type="ECO:0000256" key="2">
    <source>
        <dbReference type="ARBA" id="ARBA00011010"/>
    </source>
</evidence>
<feature type="region of interest" description="Disordered" evidence="9">
    <location>
        <begin position="144"/>
        <end position="329"/>
    </location>
</feature>
<dbReference type="Pfam" id="PF12455">
    <property type="entry name" value="Dynactin"/>
    <property type="match status" value="1"/>
</dbReference>
<evidence type="ECO:0000256" key="3">
    <source>
        <dbReference type="ARBA" id="ARBA00022490"/>
    </source>
</evidence>
<dbReference type="Proteomes" id="UP000078561">
    <property type="component" value="Unassembled WGS sequence"/>
</dbReference>
<dbReference type="PANTHER" id="PTHR18916">
    <property type="entry name" value="DYNACTIN 1-RELATED MICROTUBULE-BINDING"/>
    <property type="match status" value="1"/>
</dbReference>
<keyword evidence="12" id="KW-1185">Reference proteome</keyword>
<accession>A0A168NU73</accession>
<name>A0A168NU73_ABSGL</name>
<evidence type="ECO:0000256" key="1">
    <source>
        <dbReference type="ARBA" id="ARBA00004245"/>
    </source>
</evidence>
<evidence type="ECO:0000256" key="9">
    <source>
        <dbReference type="SAM" id="MobiDB-lite"/>
    </source>
</evidence>
<dbReference type="GO" id="GO:0005874">
    <property type="term" value="C:microtubule"/>
    <property type="evidence" value="ECO:0007669"/>
    <property type="project" value="UniProtKB-KW"/>
</dbReference>
<keyword evidence="3" id="KW-0963">Cytoplasm</keyword>
<dbReference type="EMBL" id="LT553525">
    <property type="protein sequence ID" value="SAM01217.1"/>
    <property type="molecule type" value="Genomic_DNA"/>
</dbReference>
<dbReference type="OrthoDB" id="2130750at2759"/>
<dbReference type="InterPro" id="IPR036859">
    <property type="entry name" value="CAP-Gly_dom_sf"/>
</dbReference>
<comment type="subcellular location">
    <subcellularLocation>
        <location evidence="1">Cytoplasm</location>
        <location evidence="1">Cytoskeleton</location>
    </subcellularLocation>
</comment>
<dbReference type="GO" id="GO:0030286">
    <property type="term" value="C:dynein complex"/>
    <property type="evidence" value="ECO:0007669"/>
    <property type="project" value="UniProtKB-KW"/>
</dbReference>
<feature type="compositionally biased region" description="Acidic residues" evidence="9">
    <location>
        <begin position="287"/>
        <end position="329"/>
    </location>
</feature>
<feature type="compositionally biased region" description="Polar residues" evidence="9">
    <location>
        <begin position="231"/>
        <end position="250"/>
    </location>
</feature>
<feature type="compositionally biased region" description="Low complexity" evidence="9">
    <location>
        <begin position="216"/>
        <end position="230"/>
    </location>
</feature>